<feature type="non-terminal residue" evidence="2">
    <location>
        <position position="87"/>
    </location>
</feature>
<name>A0A382YHI2_9ZZZZ</name>
<dbReference type="InterPro" id="IPR015947">
    <property type="entry name" value="PUA-like_sf"/>
</dbReference>
<dbReference type="EMBL" id="UINC01175888">
    <property type="protein sequence ID" value="SVD82756.1"/>
    <property type="molecule type" value="Genomic_DNA"/>
</dbReference>
<organism evidence="2">
    <name type="scientific">marine metagenome</name>
    <dbReference type="NCBI Taxonomy" id="408172"/>
    <lineage>
        <taxon>unclassified sequences</taxon>
        <taxon>metagenomes</taxon>
        <taxon>ecological metagenomes</taxon>
    </lineage>
</organism>
<reference evidence="2" key="1">
    <citation type="submission" date="2018-05" db="EMBL/GenBank/DDBJ databases">
        <authorList>
            <person name="Lanie J.A."/>
            <person name="Ng W.-L."/>
            <person name="Kazmierczak K.M."/>
            <person name="Andrzejewski T.M."/>
            <person name="Davidsen T.M."/>
            <person name="Wayne K.J."/>
            <person name="Tettelin H."/>
            <person name="Glass J.I."/>
            <person name="Rusch D."/>
            <person name="Podicherti R."/>
            <person name="Tsui H.-C.T."/>
            <person name="Winkler M.E."/>
        </authorList>
    </citation>
    <scope>NUCLEOTIDE SEQUENCE</scope>
</reference>
<dbReference type="PROSITE" id="PS51787">
    <property type="entry name" value="LON_N"/>
    <property type="match status" value="1"/>
</dbReference>
<evidence type="ECO:0000313" key="2">
    <source>
        <dbReference type="EMBL" id="SVD82756.1"/>
    </source>
</evidence>
<dbReference type="AlphaFoldDB" id="A0A382YHI2"/>
<dbReference type="InterPro" id="IPR003111">
    <property type="entry name" value="Lon_prtase_N"/>
</dbReference>
<evidence type="ECO:0000259" key="1">
    <source>
        <dbReference type="PROSITE" id="PS51787"/>
    </source>
</evidence>
<dbReference type="Gene3D" id="2.30.130.40">
    <property type="entry name" value="LON domain-like"/>
    <property type="match status" value="1"/>
</dbReference>
<proteinExistence type="predicted"/>
<dbReference type="SUPFAM" id="SSF88697">
    <property type="entry name" value="PUA domain-like"/>
    <property type="match status" value="1"/>
</dbReference>
<dbReference type="Pfam" id="PF02190">
    <property type="entry name" value="LON_substr_bdg"/>
    <property type="match status" value="1"/>
</dbReference>
<gene>
    <name evidence="2" type="ORF">METZ01_LOCUS435610</name>
</gene>
<dbReference type="InterPro" id="IPR046336">
    <property type="entry name" value="Lon_prtase_N_sf"/>
</dbReference>
<accession>A0A382YHI2</accession>
<feature type="domain" description="Lon N-terminal" evidence="1">
    <location>
        <begin position="6"/>
        <end position="87"/>
    </location>
</feature>
<sequence length="87" mass="9643">MKSKNLPALPLRDIVVFPHMVAPLFVGRKLSVNALNLAMVNDKRILLITQKDSKTDDPVPENLYQVGTLAKILQLLKLPDGTIKVLV</sequence>
<feature type="non-terminal residue" evidence="2">
    <location>
        <position position="1"/>
    </location>
</feature>
<protein>
    <recommendedName>
        <fullName evidence="1">Lon N-terminal domain-containing protein</fullName>
    </recommendedName>
</protein>